<evidence type="ECO:0000256" key="2">
    <source>
        <dbReference type="ARBA" id="ARBA00022649"/>
    </source>
</evidence>
<dbReference type="RefSeq" id="WP_037978360.1">
    <property type="nucleotide sequence ID" value="NZ_JMKI01000053.1"/>
</dbReference>
<dbReference type="STRING" id="2754.EH55_11430"/>
<reference evidence="3 4" key="1">
    <citation type="submission" date="2014-04" db="EMBL/GenBank/DDBJ databases">
        <title>Draft Genome Sequence of Synergistes jonesii.</title>
        <authorList>
            <person name="Coil D.A."/>
            <person name="Eisen J.A."/>
            <person name="Holland-Moritz H.E."/>
        </authorList>
    </citation>
    <scope>NUCLEOTIDE SEQUENCE [LARGE SCALE GENOMIC DNA]</scope>
    <source>
        <strain evidence="3 4">78-1</strain>
    </source>
</reference>
<dbReference type="Pfam" id="PF05016">
    <property type="entry name" value="ParE_toxin"/>
    <property type="match status" value="1"/>
</dbReference>
<dbReference type="GeneID" id="90984591"/>
<dbReference type="Gene3D" id="3.30.2310.20">
    <property type="entry name" value="RelE-like"/>
    <property type="match status" value="1"/>
</dbReference>
<dbReference type="Proteomes" id="UP000027665">
    <property type="component" value="Unassembled WGS sequence"/>
</dbReference>
<proteinExistence type="inferred from homology"/>
<dbReference type="PANTHER" id="PTHR35601:SF1">
    <property type="entry name" value="TOXIN RELE"/>
    <property type="match status" value="1"/>
</dbReference>
<sequence length="88" mass="9991">MGKYSVRLKKSEEKALASFDASTQRAIAAKLLSLAKDPYPQGCKKIHGLKNTWRIRSGNFRIVYAVHEDILLILVIRIGDRKDVYKGM</sequence>
<comment type="caution">
    <text evidence="3">The sequence shown here is derived from an EMBL/GenBank/DDBJ whole genome shotgun (WGS) entry which is preliminary data.</text>
</comment>
<dbReference type="eggNOG" id="COG2026">
    <property type="taxonomic scope" value="Bacteria"/>
</dbReference>
<comment type="similarity">
    <text evidence="1">Belongs to the RelE toxin family.</text>
</comment>
<evidence type="ECO:0000256" key="1">
    <source>
        <dbReference type="ARBA" id="ARBA00006226"/>
    </source>
</evidence>
<organism evidence="3 4">
    <name type="scientific">Synergistes jonesii</name>
    <dbReference type="NCBI Taxonomy" id="2754"/>
    <lineage>
        <taxon>Bacteria</taxon>
        <taxon>Thermotogati</taxon>
        <taxon>Synergistota</taxon>
        <taxon>Synergistia</taxon>
        <taxon>Synergistales</taxon>
        <taxon>Synergistaceae</taxon>
        <taxon>Synergistes</taxon>
    </lineage>
</organism>
<evidence type="ECO:0008006" key="5">
    <source>
        <dbReference type="Google" id="ProtNLM"/>
    </source>
</evidence>
<dbReference type="EMBL" id="JMKI01000053">
    <property type="protein sequence ID" value="KEJ91304.1"/>
    <property type="molecule type" value="Genomic_DNA"/>
</dbReference>
<keyword evidence="2" id="KW-1277">Toxin-antitoxin system</keyword>
<keyword evidence="4" id="KW-1185">Reference proteome</keyword>
<dbReference type="PANTHER" id="PTHR35601">
    <property type="entry name" value="TOXIN RELE"/>
    <property type="match status" value="1"/>
</dbReference>
<evidence type="ECO:0000313" key="3">
    <source>
        <dbReference type="EMBL" id="KEJ91304.1"/>
    </source>
</evidence>
<dbReference type="SUPFAM" id="SSF143011">
    <property type="entry name" value="RelE-like"/>
    <property type="match status" value="1"/>
</dbReference>
<protein>
    <recommendedName>
        <fullName evidence="5">RelE/StbE family addiction module toxin</fullName>
    </recommendedName>
</protein>
<dbReference type="OrthoDB" id="9805098at2"/>
<dbReference type="AlphaFoldDB" id="A0A073ING6"/>
<dbReference type="InterPro" id="IPR035093">
    <property type="entry name" value="RelE/ParE_toxin_dom_sf"/>
</dbReference>
<dbReference type="InterPro" id="IPR007712">
    <property type="entry name" value="RelE/ParE_toxin"/>
</dbReference>
<accession>A0A073ING6</accession>
<evidence type="ECO:0000313" key="4">
    <source>
        <dbReference type="Proteomes" id="UP000027665"/>
    </source>
</evidence>
<name>A0A073ING6_9BACT</name>
<gene>
    <name evidence="3" type="ORF">EH55_11430</name>
</gene>